<dbReference type="InterPro" id="IPR055292">
    <property type="entry name" value="MABP1"/>
</dbReference>
<name>A0A6G0ITR0_LARCR</name>
<evidence type="ECO:0000256" key="1">
    <source>
        <dbReference type="SAM" id="MobiDB-lite"/>
    </source>
</evidence>
<dbReference type="GO" id="GO:0043124">
    <property type="term" value="P:negative regulation of canonical NF-kappaB signal transduction"/>
    <property type="evidence" value="ECO:0007669"/>
    <property type="project" value="TreeGrafter"/>
</dbReference>
<dbReference type="GO" id="GO:0005737">
    <property type="term" value="C:cytoplasm"/>
    <property type="evidence" value="ECO:0007669"/>
    <property type="project" value="TreeGrafter"/>
</dbReference>
<feature type="region of interest" description="Disordered" evidence="1">
    <location>
        <begin position="137"/>
        <end position="158"/>
    </location>
</feature>
<evidence type="ECO:0000313" key="2">
    <source>
        <dbReference type="EMBL" id="KAE8294830.1"/>
    </source>
</evidence>
<evidence type="ECO:0000313" key="3">
    <source>
        <dbReference type="Proteomes" id="UP000424527"/>
    </source>
</evidence>
<comment type="caution">
    <text evidence="2">The sequence shown here is derived from an EMBL/GenBank/DDBJ whole genome shotgun (WGS) entry which is preliminary data.</text>
</comment>
<dbReference type="PANTHER" id="PTHR44813:SF1">
    <property type="entry name" value="MITOGEN-ACTIVATED PROTEIN KINASE-BINDING PROTEIN 1"/>
    <property type="match status" value="1"/>
</dbReference>
<dbReference type="Proteomes" id="UP000424527">
    <property type="component" value="Unassembled WGS sequence"/>
</dbReference>
<feature type="compositionally biased region" description="Low complexity" evidence="1">
    <location>
        <begin position="49"/>
        <end position="65"/>
    </location>
</feature>
<accession>A0A6G0ITR0</accession>
<dbReference type="PANTHER" id="PTHR44813">
    <property type="entry name" value="MITOGEN-ACTIVATED PROTEIN KINASE-BINDING PROTEIN 1"/>
    <property type="match status" value="1"/>
</dbReference>
<feature type="compositionally biased region" description="Gly residues" evidence="1">
    <location>
        <begin position="138"/>
        <end position="150"/>
    </location>
</feature>
<gene>
    <name evidence="2" type="ORF">D5F01_LYC05747</name>
</gene>
<protein>
    <recommendedName>
        <fullName evidence="4">Mitogen-activated protein kinase-binding protein 1</fullName>
    </recommendedName>
</protein>
<feature type="region of interest" description="Disordered" evidence="1">
    <location>
        <begin position="1"/>
        <end position="79"/>
    </location>
</feature>
<dbReference type="GO" id="GO:0046330">
    <property type="term" value="P:positive regulation of JNK cascade"/>
    <property type="evidence" value="ECO:0007669"/>
    <property type="project" value="TreeGrafter"/>
</dbReference>
<evidence type="ECO:0008006" key="4">
    <source>
        <dbReference type="Google" id="ProtNLM"/>
    </source>
</evidence>
<organism evidence="2 3">
    <name type="scientific">Larimichthys crocea</name>
    <name type="common">Large yellow croaker</name>
    <name type="synonym">Pseudosciaena crocea</name>
    <dbReference type="NCBI Taxonomy" id="215358"/>
    <lineage>
        <taxon>Eukaryota</taxon>
        <taxon>Metazoa</taxon>
        <taxon>Chordata</taxon>
        <taxon>Craniata</taxon>
        <taxon>Vertebrata</taxon>
        <taxon>Euteleostomi</taxon>
        <taxon>Actinopterygii</taxon>
        <taxon>Neopterygii</taxon>
        <taxon>Teleostei</taxon>
        <taxon>Neoteleostei</taxon>
        <taxon>Acanthomorphata</taxon>
        <taxon>Eupercaria</taxon>
        <taxon>Sciaenidae</taxon>
        <taxon>Larimichthys</taxon>
    </lineage>
</organism>
<reference evidence="2 3" key="1">
    <citation type="submission" date="2019-07" db="EMBL/GenBank/DDBJ databases">
        <title>Chromosome genome assembly for large yellow croaker.</title>
        <authorList>
            <person name="Xiao S."/>
        </authorList>
    </citation>
    <scope>NUCLEOTIDE SEQUENCE [LARGE SCALE GENOMIC DNA]</scope>
    <source>
        <strain evidence="2">JMULYC20181020</strain>
        <tissue evidence="2">Muscle</tissue>
    </source>
</reference>
<sequence length="182" mass="19410">MTDVKTKPSSKAPPLPSRDRHTPVCDIITCSTSTRGESPGGSETRIQTDPDPSADLPSSSSSPLLKTLRPLQTGSGDVDESVSLLQCQQVADELKQTARRAAHLYRQLGASVESSDRRLQMASVLQEAFDVVNSVLQGGDGRGSGGGGSAPSGPLEDDRTMSLLEKYSEQLVQMTQNKLNRI</sequence>
<keyword evidence="3" id="KW-1185">Reference proteome</keyword>
<dbReference type="AlphaFoldDB" id="A0A6G0ITR0"/>
<proteinExistence type="predicted"/>
<dbReference type="EMBL" id="REGW02000006">
    <property type="protein sequence ID" value="KAE8294830.1"/>
    <property type="molecule type" value="Genomic_DNA"/>
</dbReference>